<accession>A0A450SB90</accession>
<dbReference type="AlphaFoldDB" id="A0A450SB90"/>
<gene>
    <name evidence="1" type="ORF">BECKFM1743A_GA0114220_100271</name>
    <name evidence="3" type="ORF">BECKFM1743B_GA0114221_106204</name>
    <name evidence="2" type="ORF">BECKFM1743C_GA0114222_100711</name>
</gene>
<name>A0A450SB90_9GAMM</name>
<evidence type="ECO:0000313" key="2">
    <source>
        <dbReference type="EMBL" id="VFJ49413.1"/>
    </source>
</evidence>
<organism evidence="2">
    <name type="scientific">Candidatus Kentrum sp. FM</name>
    <dbReference type="NCBI Taxonomy" id="2126340"/>
    <lineage>
        <taxon>Bacteria</taxon>
        <taxon>Pseudomonadati</taxon>
        <taxon>Pseudomonadota</taxon>
        <taxon>Gammaproteobacteria</taxon>
        <taxon>Candidatus Kentrum</taxon>
    </lineage>
</organism>
<evidence type="ECO:0000313" key="1">
    <source>
        <dbReference type="EMBL" id="VFJ45601.1"/>
    </source>
</evidence>
<evidence type="ECO:0000313" key="3">
    <source>
        <dbReference type="EMBL" id="VFK19443.1"/>
    </source>
</evidence>
<reference evidence="2" key="1">
    <citation type="submission" date="2019-02" db="EMBL/GenBank/DDBJ databases">
        <authorList>
            <person name="Gruber-Vodicka R. H."/>
            <person name="Seah K. B. B."/>
        </authorList>
    </citation>
    <scope>NUCLEOTIDE SEQUENCE</scope>
    <source>
        <strain evidence="1">BECK_BZ163</strain>
        <strain evidence="3">BECK_BZ164</strain>
        <strain evidence="2">BECK_BZ165</strain>
    </source>
</reference>
<sequence length="75" mass="8408">MLSYRMETTIAQESALHLEALPFNPGDKVEITILKQTAPALPRKQRTVGEYAGRIRMADDFTAALPDDFWTGEPD</sequence>
<dbReference type="EMBL" id="CAADEZ010000027">
    <property type="protein sequence ID" value="VFJ45601.1"/>
    <property type="molecule type" value="Genomic_DNA"/>
</dbReference>
<dbReference type="EMBL" id="CAADFL010000620">
    <property type="protein sequence ID" value="VFK19443.1"/>
    <property type="molecule type" value="Genomic_DNA"/>
</dbReference>
<proteinExistence type="predicted"/>
<dbReference type="EMBL" id="CAADFA010000071">
    <property type="protein sequence ID" value="VFJ49413.1"/>
    <property type="molecule type" value="Genomic_DNA"/>
</dbReference>
<protein>
    <submittedName>
        <fullName evidence="2">Uncharacterized protein</fullName>
    </submittedName>
</protein>